<dbReference type="OrthoDB" id="9791270at2"/>
<sequence>MRTEEIQDAVAPLRQDLINHSLYNQLDSIENVNTFMEQHIFAVWDFMSLVKWLQNKITSTDIPWNPTRGNGKIKRFINEIVTAEESDYFHDGRVMSHYEMYIEAMKESGANSADAQTFFRAVNGKKDVVSYLRQTILPGKVGPFLESTFDLLQNGKAHEVAAAFTFGREDLIPDMFLSILKDMNKDGRLNSLIYYMERHVEIDGDEHGPMALEMVADLCGKNERKWEEAKIAAREALQSRIRLWNGIEETLAMKGQGVKILV</sequence>
<evidence type="ECO:0000313" key="1">
    <source>
        <dbReference type="EMBL" id="TXC85115.1"/>
    </source>
</evidence>
<organism evidence="1 2">
    <name type="scientific">Luteibaculum oceani</name>
    <dbReference type="NCBI Taxonomy" id="1294296"/>
    <lineage>
        <taxon>Bacteria</taxon>
        <taxon>Pseudomonadati</taxon>
        <taxon>Bacteroidota</taxon>
        <taxon>Flavobacteriia</taxon>
        <taxon>Flavobacteriales</taxon>
        <taxon>Luteibaculaceae</taxon>
        <taxon>Luteibaculum</taxon>
    </lineage>
</organism>
<protein>
    <submittedName>
        <fullName evidence="1">DUF3050 domain-containing protein</fullName>
    </submittedName>
</protein>
<reference evidence="1 2" key="1">
    <citation type="submission" date="2019-08" db="EMBL/GenBank/DDBJ databases">
        <title>Genome of Luteibaculum oceani JCM 18817.</title>
        <authorList>
            <person name="Bowman J.P."/>
        </authorList>
    </citation>
    <scope>NUCLEOTIDE SEQUENCE [LARGE SCALE GENOMIC DNA]</scope>
    <source>
        <strain evidence="1 2">JCM 18817</strain>
    </source>
</reference>
<dbReference type="InterPro" id="IPR024423">
    <property type="entry name" value="DUF3050"/>
</dbReference>
<dbReference type="Pfam" id="PF11251">
    <property type="entry name" value="DUF3050"/>
    <property type="match status" value="1"/>
</dbReference>
<keyword evidence="2" id="KW-1185">Reference proteome</keyword>
<evidence type="ECO:0000313" key="2">
    <source>
        <dbReference type="Proteomes" id="UP000321168"/>
    </source>
</evidence>
<dbReference type="Proteomes" id="UP000321168">
    <property type="component" value="Unassembled WGS sequence"/>
</dbReference>
<dbReference type="EMBL" id="VORB01000001">
    <property type="protein sequence ID" value="TXC85115.1"/>
    <property type="molecule type" value="Genomic_DNA"/>
</dbReference>
<dbReference type="SUPFAM" id="SSF48613">
    <property type="entry name" value="Heme oxygenase-like"/>
    <property type="match status" value="1"/>
</dbReference>
<dbReference type="AlphaFoldDB" id="A0A5C6VNJ2"/>
<dbReference type="RefSeq" id="WP_147012234.1">
    <property type="nucleotide sequence ID" value="NZ_VORB01000001.1"/>
</dbReference>
<proteinExistence type="predicted"/>
<dbReference type="InterPro" id="IPR016084">
    <property type="entry name" value="Haem_Oase-like_multi-hlx"/>
</dbReference>
<comment type="caution">
    <text evidence="1">The sequence shown here is derived from an EMBL/GenBank/DDBJ whole genome shotgun (WGS) entry which is preliminary data.</text>
</comment>
<accession>A0A5C6VNJ2</accession>
<name>A0A5C6VNJ2_9FLAO</name>
<gene>
    <name evidence="1" type="ORF">FRX97_00395</name>
</gene>
<dbReference type="Gene3D" id="1.20.910.10">
    <property type="entry name" value="Heme oxygenase-like"/>
    <property type="match status" value="1"/>
</dbReference>